<dbReference type="Proteomes" id="UP000029640">
    <property type="component" value="Unassembled WGS sequence"/>
</dbReference>
<reference evidence="2 3" key="1">
    <citation type="journal article" date="2014" name="Genome Announc.">
        <title>Genome Sequence of Gammaproteobacterial Pseudohaliea rubra Type Strain DSM 19751, Isolated from Coastal Seawater of the Mediterranean Sea.</title>
        <authorList>
            <person name="Spring S."/>
            <person name="Fiebig A."/>
            <person name="Riedel T."/>
            <person name="Goker M."/>
            <person name="Klenk H.P."/>
        </authorList>
    </citation>
    <scope>NUCLEOTIDE SEQUENCE [LARGE SCALE GENOMIC DNA]</scope>
    <source>
        <strain evidence="2 3">DSM 19751</strain>
    </source>
</reference>
<organism evidence="2 3">
    <name type="scientific">Pseudohaliea rubra DSM 19751</name>
    <dbReference type="NCBI Taxonomy" id="1265313"/>
    <lineage>
        <taxon>Bacteria</taxon>
        <taxon>Pseudomonadati</taxon>
        <taxon>Pseudomonadota</taxon>
        <taxon>Gammaproteobacteria</taxon>
        <taxon>Cellvibrionales</taxon>
        <taxon>Halieaceae</taxon>
        <taxon>Pseudohaliea</taxon>
    </lineage>
</organism>
<gene>
    <name evidence="2" type="ORF">HRUBRA_01540</name>
</gene>
<evidence type="ECO:0000256" key="1">
    <source>
        <dbReference type="SAM" id="MobiDB-lite"/>
    </source>
</evidence>
<dbReference type="AlphaFoldDB" id="A0A095VRS0"/>
<comment type="caution">
    <text evidence="2">The sequence shown here is derived from an EMBL/GenBank/DDBJ whole genome shotgun (WGS) entry which is preliminary data.</text>
</comment>
<evidence type="ECO:0000313" key="3">
    <source>
        <dbReference type="Proteomes" id="UP000029640"/>
    </source>
</evidence>
<protein>
    <submittedName>
        <fullName evidence="2">Uncharacterized protein</fullName>
    </submittedName>
</protein>
<evidence type="ECO:0000313" key="2">
    <source>
        <dbReference type="EMBL" id="KGE03793.1"/>
    </source>
</evidence>
<dbReference type="EMBL" id="AUVB01000046">
    <property type="protein sequence ID" value="KGE03793.1"/>
    <property type="molecule type" value="Genomic_DNA"/>
</dbReference>
<feature type="region of interest" description="Disordered" evidence="1">
    <location>
        <begin position="181"/>
        <end position="202"/>
    </location>
</feature>
<proteinExistence type="predicted"/>
<name>A0A095VRS0_9GAMM</name>
<sequence length="353" mass="36400">MLLQGAGLVGVEQTVGGVEVHRVVTAGAVVQALEVCRQGRAERRGAVQHPGERRVREAALFPGAAAHGAVVAGEPALAQAGAGARGAVHQGGRKFLAALIDSHRVGRAADVAAEGGVVELVAGAGQPVEGEEGGFVGDAEGAHRIPAAEKIDGGVERLHPLAKGLLQRRLATAGAVNGHGLGDVLQPRARHHPHGTEQAGNAAGGVGAAAEAEQEELITGLVVEADEAVSLVHEVVEPLADATLKHAPETLGIGAHAIIVVGHLRQRHRTRLIHRQQALQQPANVGDVPHAQVVPGAVAADDDPFVAHSDARAGYERLTCPARTGFTYWENVFRAIDTPALPRHPMPERGLAA</sequence>
<keyword evidence="3" id="KW-1185">Reference proteome</keyword>
<accession>A0A095VRS0</accession>
<dbReference type="HOGENOM" id="CLU_784746_0_0_6"/>